<dbReference type="AlphaFoldDB" id="A0A0E0K6K6"/>
<reference evidence="2" key="1">
    <citation type="submission" date="2015-04" db="UniProtKB">
        <authorList>
            <consortium name="EnsemblPlants"/>
        </authorList>
    </citation>
    <scope>IDENTIFICATION</scope>
</reference>
<evidence type="ECO:0000256" key="1">
    <source>
        <dbReference type="SAM" id="MobiDB-lite"/>
    </source>
</evidence>
<dbReference type="Gramene" id="OPUNC02G33750.3">
    <property type="protein sequence ID" value="OPUNC02G33750.3"/>
    <property type="gene ID" value="OPUNC02G33750"/>
</dbReference>
<dbReference type="EnsemblPlants" id="OPUNC02G33750.3">
    <property type="protein sequence ID" value="OPUNC02G33750.3"/>
    <property type="gene ID" value="OPUNC02G33750"/>
</dbReference>
<keyword evidence="3" id="KW-1185">Reference proteome</keyword>
<protein>
    <submittedName>
        <fullName evidence="2">Uncharacterized protein</fullName>
    </submittedName>
</protein>
<feature type="compositionally biased region" description="Basic and acidic residues" evidence="1">
    <location>
        <begin position="34"/>
        <end position="49"/>
    </location>
</feature>
<dbReference type="Proteomes" id="UP000026962">
    <property type="component" value="Chromosome 2"/>
</dbReference>
<evidence type="ECO:0000313" key="2">
    <source>
        <dbReference type="EnsemblPlants" id="OPUNC02G33750.3"/>
    </source>
</evidence>
<feature type="compositionally biased region" description="Low complexity" evidence="1">
    <location>
        <begin position="64"/>
        <end position="82"/>
    </location>
</feature>
<organism evidence="2">
    <name type="scientific">Oryza punctata</name>
    <name type="common">Red rice</name>
    <dbReference type="NCBI Taxonomy" id="4537"/>
    <lineage>
        <taxon>Eukaryota</taxon>
        <taxon>Viridiplantae</taxon>
        <taxon>Streptophyta</taxon>
        <taxon>Embryophyta</taxon>
        <taxon>Tracheophyta</taxon>
        <taxon>Spermatophyta</taxon>
        <taxon>Magnoliopsida</taxon>
        <taxon>Liliopsida</taxon>
        <taxon>Poales</taxon>
        <taxon>Poaceae</taxon>
        <taxon>BOP clade</taxon>
        <taxon>Oryzoideae</taxon>
        <taxon>Oryzeae</taxon>
        <taxon>Oryzinae</taxon>
        <taxon>Oryza</taxon>
    </lineage>
</organism>
<feature type="region of interest" description="Disordered" evidence="1">
    <location>
        <begin position="26"/>
        <end position="89"/>
    </location>
</feature>
<accession>A0A0E0K6K6</accession>
<evidence type="ECO:0000313" key="3">
    <source>
        <dbReference type="Proteomes" id="UP000026962"/>
    </source>
</evidence>
<sequence length="89" mass="9330">MDRWLFSCLGQPGPAHLHIGPFLGLGHGNGPSAKADHELRRAADAESRMRSTPQISDHQPTHGLPALHAPTSSAPSPTTTASCLHAHAS</sequence>
<name>A0A0E0K6K6_ORYPU</name>
<dbReference type="HOGENOM" id="CLU_2458638_0_0_1"/>
<proteinExistence type="predicted"/>
<reference evidence="2" key="2">
    <citation type="submission" date="2018-05" db="EMBL/GenBank/DDBJ databases">
        <title>OpunRS2 (Oryza punctata Reference Sequence Version 2).</title>
        <authorList>
            <person name="Zhang J."/>
            <person name="Kudrna D."/>
            <person name="Lee S."/>
            <person name="Talag J."/>
            <person name="Welchert J."/>
            <person name="Wing R.A."/>
        </authorList>
    </citation>
    <scope>NUCLEOTIDE SEQUENCE [LARGE SCALE GENOMIC DNA]</scope>
</reference>